<dbReference type="EMBL" id="KV423956">
    <property type="protein sequence ID" value="KZT58023.1"/>
    <property type="molecule type" value="Genomic_DNA"/>
</dbReference>
<dbReference type="AlphaFoldDB" id="A0A165GG03"/>
<reference evidence="2 3" key="1">
    <citation type="journal article" date="2016" name="Mol. Biol. Evol.">
        <title>Comparative Genomics of Early-Diverging Mushroom-Forming Fungi Provides Insights into the Origins of Lignocellulose Decay Capabilities.</title>
        <authorList>
            <person name="Nagy L.G."/>
            <person name="Riley R."/>
            <person name="Tritt A."/>
            <person name="Adam C."/>
            <person name="Daum C."/>
            <person name="Floudas D."/>
            <person name="Sun H."/>
            <person name="Yadav J.S."/>
            <person name="Pangilinan J."/>
            <person name="Larsson K.H."/>
            <person name="Matsuura K."/>
            <person name="Barry K."/>
            <person name="Labutti K."/>
            <person name="Kuo R."/>
            <person name="Ohm R.A."/>
            <person name="Bhattacharya S.S."/>
            <person name="Shirouzu T."/>
            <person name="Yoshinaga Y."/>
            <person name="Martin F.M."/>
            <person name="Grigoriev I.V."/>
            <person name="Hibbett D.S."/>
        </authorList>
    </citation>
    <scope>NUCLEOTIDE SEQUENCE [LARGE SCALE GENOMIC DNA]</scope>
    <source>
        <strain evidence="2 3">HHB12733</strain>
    </source>
</reference>
<gene>
    <name evidence="2" type="ORF">CALCODRAFT_482719</name>
</gene>
<dbReference type="Proteomes" id="UP000076842">
    <property type="component" value="Unassembled WGS sequence"/>
</dbReference>
<evidence type="ECO:0000313" key="2">
    <source>
        <dbReference type="EMBL" id="KZT58023.1"/>
    </source>
</evidence>
<protein>
    <recommendedName>
        <fullName evidence="1">DUF6593 domain-containing protein</fullName>
    </recommendedName>
</protein>
<feature type="domain" description="DUF6593" evidence="1">
    <location>
        <begin position="4"/>
        <end position="158"/>
    </location>
</feature>
<organism evidence="2 3">
    <name type="scientific">Calocera cornea HHB12733</name>
    <dbReference type="NCBI Taxonomy" id="1353952"/>
    <lineage>
        <taxon>Eukaryota</taxon>
        <taxon>Fungi</taxon>
        <taxon>Dikarya</taxon>
        <taxon>Basidiomycota</taxon>
        <taxon>Agaricomycotina</taxon>
        <taxon>Dacrymycetes</taxon>
        <taxon>Dacrymycetales</taxon>
        <taxon>Dacrymycetaceae</taxon>
        <taxon>Calocera</taxon>
    </lineage>
</organism>
<dbReference type="InterPro" id="IPR046528">
    <property type="entry name" value="DUF6593"/>
</dbReference>
<dbReference type="InParanoid" id="A0A165GG03"/>
<dbReference type="OrthoDB" id="3360976at2759"/>
<dbReference type="Pfam" id="PF20236">
    <property type="entry name" value="DUF6593"/>
    <property type="match status" value="1"/>
</dbReference>
<keyword evidence="3" id="KW-1185">Reference proteome</keyword>
<evidence type="ECO:0000259" key="1">
    <source>
        <dbReference type="Pfam" id="PF20236"/>
    </source>
</evidence>
<sequence>MLVTATGELVYQVKTENSVTSVLRALPKKLGIDGEEQQFIVTGKIDWNRPITFQMGDNKPIPASAFLYMPYSDSKVKRFLGMAEENNKREFNRSTGTVYQWSFAHGEAKLRRKGIREPIAMYTWETINPLVKDGRASLIISNEGLEMLDLLILTWIQVALLMNTYRNKGLYVSPQTEWALATVGGDGGKDE</sequence>
<accession>A0A165GG03</accession>
<proteinExistence type="predicted"/>
<name>A0A165GG03_9BASI</name>
<evidence type="ECO:0000313" key="3">
    <source>
        <dbReference type="Proteomes" id="UP000076842"/>
    </source>
</evidence>